<reference evidence="1 2" key="1">
    <citation type="submission" date="2020-08" db="EMBL/GenBank/DDBJ databases">
        <authorList>
            <person name="Liu C."/>
            <person name="Sun Q."/>
        </authorList>
    </citation>
    <scope>NUCLEOTIDE SEQUENCE [LARGE SCALE GENOMIC DNA]</scope>
    <source>
        <strain evidence="1 2">L34</strain>
    </source>
</reference>
<protein>
    <submittedName>
        <fullName evidence="1">Gamma carbonic anhydrase family protein</fullName>
    </submittedName>
</protein>
<dbReference type="PANTHER" id="PTHR13061">
    <property type="entry name" value="DYNACTIN SUBUNIT P25"/>
    <property type="match status" value="1"/>
</dbReference>
<dbReference type="InterPro" id="IPR050484">
    <property type="entry name" value="Transf_Hexapept/Carb_Anhydrase"/>
</dbReference>
<dbReference type="Pfam" id="PF00132">
    <property type="entry name" value="Hexapep"/>
    <property type="match status" value="1"/>
</dbReference>
<dbReference type="SUPFAM" id="SSF51161">
    <property type="entry name" value="Trimeric LpxA-like enzymes"/>
    <property type="match status" value="1"/>
</dbReference>
<dbReference type="Proteomes" id="UP000649075">
    <property type="component" value="Unassembled WGS sequence"/>
</dbReference>
<dbReference type="InterPro" id="IPR001451">
    <property type="entry name" value="Hexapep"/>
</dbReference>
<keyword evidence="2" id="KW-1185">Reference proteome</keyword>
<dbReference type="InterPro" id="IPR047324">
    <property type="entry name" value="LbH_gamma_CA-like"/>
</dbReference>
<organism evidence="1 2">
    <name type="scientific">Holdemanella hominis</name>
    <dbReference type="NCBI Taxonomy" id="2764327"/>
    <lineage>
        <taxon>Bacteria</taxon>
        <taxon>Bacillati</taxon>
        <taxon>Bacillota</taxon>
        <taxon>Erysipelotrichia</taxon>
        <taxon>Erysipelotrichales</taxon>
        <taxon>Erysipelotrichaceae</taxon>
        <taxon>Holdemanella</taxon>
    </lineage>
</organism>
<accession>A0ABR7KJ76</accession>
<proteinExistence type="predicted"/>
<dbReference type="InterPro" id="IPR011004">
    <property type="entry name" value="Trimer_LpxA-like_sf"/>
</dbReference>
<name>A0ABR7KJ76_9FIRM</name>
<dbReference type="PANTHER" id="PTHR13061:SF29">
    <property type="entry name" value="GAMMA CARBONIC ANHYDRASE-LIKE 1, MITOCHONDRIAL-RELATED"/>
    <property type="match status" value="1"/>
</dbReference>
<dbReference type="CDD" id="cd04645">
    <property type="entry name" value="LbH_gamma_CA_like"/>
    <property type="match status" value="1"/>
</dbReference>
<comment type="caution">
    <text evidence="1">The sequence shown here is derived from an EMBL/GenBank/DDBJ whole genome shotgun (WGS) entry which is preliminary data.</text>
</comment>
<dbReference type="EMBL" id="JACRWH010000034">
    <property type="protein sequence ID" value="MBC6012703.1"/>
    <property type="molecule type" value="Genomic_DNA"/>
</dbReference>
<sequence length="182" mass="19523">MYGALPSCGIKFDAWHGVVWLCKRLDEVKKDFLCASNATILGNVSIGEGSSVWYNAVIRSEEETIEIGQETNIQDQCVLHTDCGYPLKIGNRVTIGHGAIVHGCTIEDEVLIGMGAIILNGAHIGKHSIIGAGCVVPENMVIPQKSVVIGVPAKIIKKTSESQVSDILSNADHYIKLSKKLG</sequence>
<dbReference type="Gene3D" id="2.160.10.10">
    <property type="entry name" value="Hexapeptide repeat proteins"/>
    <property type="match status" value="1"/>
</dbReference>
<gene>
    <name evidence="1" type="ORF">H8911_08135</name>
</gene>
<evidence type="ECO:0000313" key="2">
    <source>
        <dbReference type="Proteomes" id="UP000649075"/>
    </source>
</evidence>
<evidence type="ECO:0000313" key="1">
    <source>
        <dbReference type="EMBL" id="MBC6012703.1"/>
    </source>
</evidence>